<feature type="compositionally biased region" description="Low complexity" evidence="2">
    <location>
        <begin position="13"/>
        <end position="22"/>
    </location>
</feature>
<keyword evidence="1" id="KW-0862">Zinc</keyword>
<feature type="compositionally biased region" description="Basic and acidic residues" evidence="2">
    <location>
        <begin position="212"/>
        <end position="222"/>
    </location>
</feature>
<reference evidence="4 5" key="1">
    <citation type="submission" date="2024-09" db="EMBL/GenBank/DDBJ databases">
        <title>Rethinking Asexuality: The Enigmatic Case of Functional Sexual Genes in Lepraria (Stereocaulaceae).</title>
        <authorList>
            <person name="Doellman M."/>
            <person name="Sun Y."/>
            <person name="Barcenas-Pena A."/>
            <person name="Lumbsch H.T."/>
            <person name="Grewe F."/>
        </authorList>
    </citation>
    <scope>NUCLEOTIDE SEQUENCE [LARGE SCALE GENOMIC DNA]</scope>
    <source>
        <strain evidence="4 5">Grewe 0041</strain>
    </source>
</reference>
<proteinExistence type="predicted"/>
<evidence type="ECO:0000256" key="2">
    <source>
        <dbReference type="SAM" id="MobiDB-lite"/>
    </source>
</evidence>
<accession>A0ABR4BRC5</accession>
<feature type="compositionally biased region" description="Polar residues" evidence="2">
    <location>
        <begin position="139"/>
        <end position="155"/>
    </location>
</feature>
<feature type="compositionally biased region" description="Polar residues" evidence="2">
    <location>
        <begin position="67"/>
        <end position="76"/>
    </location>
</feature>
<evidence type="ECO:0000256" key="1">
    <source>
        <dbReference type="PROSITE-ProRule" id="PRU00042"/>
    </source>
</evidence>
<organism evidence="4 5">
    <name type="scientific">Lepraria finkii</name>
    <dbReference type="NCBI Taxonomy" id="1340010"/>
    <lineage>
        <taxon>Eukaryota</taxon>
        <taxon>Fungi</taxon>
        <taxon>Dikarya</taxon>
        <taxon>Ascomycota</taxon>
        <taxon>Pezizomycotina</taxon>
        <taxon>Lecanoromycetes</taxon>
        <taxon>OSLEUM clade</taxon>
        <taxon>Lecanoromycetidae</taxon>
        <taxon>Lecanorales</taxon>
        <taxon>Lecanorineae</taxon>
        <taxon>Stereocaulaceae</taxon>
        <taxon>Lepraria</taxon>
    </lineage>
</organism>
<keyword evidence="1" id="KW-0479">Metal-binding</keyword>
<dbReference type="PROSITE" id="PS50157">
    <property type="entry name" value="ZINC_FINGER_C2H2_2"/>
    <property type="match status" value="1"/>
</dbReference>
<feature type="compositionally biased region" description="Basic and acidic residues" evidence="2">
    <location>
        <begin position="55"/>
        <end position="66"/>
    </location>
</feature>
<keyword evidence="5" id="KW-1185">Reference proteome</keyword>
<comment type="caution">
    <text evidence="4">The sequence shown here is derived from an EMBL/GenBank/DDBJ whole genome shotgun (WGS) entry which is preliminary data.</text>
</comment>
<evidence type="ECO:0000313" key="5">
    <source>
        <dbReference type="Proteomes" id="UP001590951"/>
    </source>
</evidence>
<feature type="region of interest" description="Disordered" evidence="2">
    <location>
        <begin position="55"/>
        <end position="222"/>
    </location>
</feature>
<dbReference type="Proteomes" id="UP001590951">
    <property type="component" value="Unassembled WGS sequence"/>
</dbReference>
<name>A0ABR4BRC5_9LECA</name>
<dbReference type="InterPro" id="IPR013087">
    <property type="entry name" value="Znf_C2H2_type"/>
</dbReference>
<evidence type="ECO:0000313" key="4">
    <source>
        <dbReference type="EMBL" id="KAL2059584.1"/>
    </source>
</evidence>
<feature type="compositionally biased region" description="Basic and acidic residues" evidence="2">
    <location>
        <begin position="172"/>
        <end position="184"/>
    </location>
</feature>
<feature type="region of interest" description="Disordered" evidence="2">
    <location>
        <begin position="325"/>
        <end position="345"/>
    </location>
</feature>
<feature type="compositionally biased region" description="Pro residues" evidence="2">
    <location>
        <begin position="1"/>
        <end position="12"/>
    </location>
</feature>
<feature type="compositionally biased region" description="Basic residues" evidence="2">
    <location>
        <begin position="77"/>
        <end position="87"/>
    </location>
</feature>
<keyword evidence="1" id="KW-0863">Zinc-finger</keyword>
<feature type="domain" description="C2H2-type" evidence="3">
    <location>
        <begin position="291"/>
        <end position="321"/>
    </location>
</feature>
<dbReference type="EMBL" id="JBHFEH010000001">
    <property type="protein sequence ID" value="KAL2059584.1"/>
    <property type="molecule type" value="Genomic_DNA"/>
</dbReference>
<feature type="compositionally biased region" description="Basic residues" evidence="2">
    <location>
        <begin position="332"/>
        <end position="345"/>
    </location>
</feature>
<feature type="region of interest" description="Disordered" evidence="2">
    <location>
        <begin position="262"/>
        <end position="286"/>
    </location>
</feature>
<evidence type="ECO:0000259" key="3">
    <source>
        <dbReference type="PROSITE" id="PS50157"/>
    </source>
</evidence>
<gene>
    <name evidence="4" type="ORF">ABVK25_000877</name>
</gene>
<sequence>MEQGQNPPPPTPTTSTKSTKSTMPHSNKANLTAHMKGFRLQEEYDHMKAVRIAAEAERLSRGREPARSQTQQTNRITKPKAYTKREKRATLAAPLNRELSSDSEADAGNDLETLPDSTIHQHASDRTEPPQYPYDHQKYTTSASTSTHPTLNDPSFYSPYYTVPVQKQTFTPHDDQHFGHHAGDQPRVQSPPYSGPPWQPLLPVQNSPPFSHDADEKPTKNDRAVPAAGENMINPVTGRPFRKAPTTRMIHDAYRLAAVNGVYSPDKRPGQDPIRPTRRGGGFHEDRARNVPCPRCGHVFANSYHVQSHFPKCIEHNGNPEALTWDEGLNTRHQKKDGRPKRRGI</sequence>
<feature type="region of interest" description="Disordered" evidence="2">
    <location>
        <begin position="1"/>
        <end position="35"/>
    </location>
</feature>
<protein>
    <recommendedName>
        <fullName evidence="3">C2H2-type domain-containing protein</fullName>
    </recommendedName>
</protein>